<feature type="domain" description="PhoU" evidence="7">
    <location>
        <begin position="346"/>
        <end position="422"/>
    </location>
</feature>
<dbReference type="Pfam" id="PF01895">
    <property type="entry name" value="PhoU"/>
    <property type="match status" value="1"/>
</dbReference>
<sequence>MRVTVTLTFLDLAGAVALLLWGVRMVQTGVQRAFGARLRGFLGGALRNRLTAFLAGMGITAIMQSSTATGLMVTGFVAEGLVDLVPALAVMLGANVGTTLIVQVLSFDVAAIAPALILAGVLLFRRATAGPRDFGRVLIGLGLVLMALHQFVGVLAPYENVPFLRLLLGAVAAQPVLDVVLAAIFTWAAHSSVAVVLLIMSFAANGTVPPDAAFALVLGANLGTAFNPVLESGAGDDRAARRLPIGNLLNRVIGVAVALALLPYIGRLMAAIEPNGARAVADFHTLFNLVLAAVSFPLLTPYAVLLRRLLPARVDPADPSRVMYLDPLARETPVVALGGAAREALRLADVLESMLVGLRDVFERGDRRQLAETRHLDNVLDTLNTAIKTYLTGLDPEAMAEADHRRVAEILTFALNMEHAGDVVDRNLLGLAAKKIKRGLVLPREGQAELLGVIDRLIANVRTAAALFVTEDARAARLLAAEKEAFRDIEAHATSVHFEWLRAGRVDMAETSSLYLDTLRDLKRVNAHLVAAAAYPVLEGKGELLPSRLRQDGMEED</sequence>
<feature type="transmembrane region" description="Helical" evidence="6">
    <location>
        <begin position="136"/>
        <end position="156"/>
    </location>
</feature>
<proteinExistence type="predicted"/>
<dbReference type="Gene3D" id="1.20.58.220">
    <property type="entry name" value="Phosphate transport system protein phou homolog 2, domain 2"/>
    <property type="match status" value="1"/>
</dbReference>
<dbReference type="NCBIfam" id="TIGR00704">
    <property type="entry name" value="NaPi_cotrn_rel"/>
    <property type="match status" value="1"/>
</dbReference>
<comment type="caution">
    <text evidence="8">The sequence shown here is derived from an EMBL/GenBank/DDBJ whole genome shotgun (WGS) entry which is preliminary data.</text>
</comment>
<dbReference type="InterPro" id="IPR026022">
    <property type="entry name" value="PhoU_dom"/>
</dbReference>
<dbReference type="PANTHER" id="PTHR10010:SF46">
    <property type="entry name" value="SODIUM-DEPENDENT PHOSPHATE TRANSPORT PROTEIN 2B"/>
    <property type="match status" value="1"/>
</dbReference>
<protein>
    <submittedName>
        <fullName evidence="8">Na/Pi cotransporter family protein</fullName>
    </submittedName>
</protein>
<evidence type="ECO:0000259" key="7">
    <source>
        <dbReference type="Pfam" id="PF01895"/>
    </source>
</evidence>
<organism evidence="8 9">
    <name type="scientific">Acidiphilium iwatense</name>
    <dbReference type="NCBI Taxonomy" id="768198"/>
    <lineage>
        <taxon>Bacteria</taxon>
        <taxon>Pseudomonadati</taxon>
        <taxon>Pseudomonadota</taxon>
        <taxon>Alphaproteobacteria</taxon>
        <taxon>Acetobacterales</taxon>
        <taxon>Acidocellaceae</taxon>
        <taxon>Acidiphilium</taxon>
    </lineage>
</organism>
<dbReference type="NCBIfam" id="NF037997">
    <property type="entry name" value="Na_Pi_symport"/>
    <property type="match status" value="1"/>
</dbReference>
<accession>A0ABS9DXR9</accession>
<keyword evidence="9" id="KW-1185">Reference proteome</keyword>
<dbReference type="InterPro" id="IPR004633">
    <property type="entry name" value="NaPi_cotrn-rel/YqeW-like"/>
</dbReference>
<reference evidence="8 9" key="1">
    <citation type="submission" date="2022-01" db="EMBL/GenBank/DDBJ databases">
        <authorList>
            <person name="Won M."/>
            <person name="Kim S.-J."/>
            <person name="Kwon S.-W."/>
        </authorList>
    </citation>
    <scope>NUCLEOTIDE SEQUENCE [LARGE SCALE GENOMIC DNA]</scope>
    <source>
        <strain evidence="8 9">KCTC 23505</strain>
    </source>
</reference>
<name>A0ABS9DXR9_9PROT</name>
<feature type="transmembrane region" description="Helical" evidence="6">
    <location>
        <begin position="70"/>
        <end position="94"/>
    </location>
</feature>
<evidence type="ECO:0000313" key="9">
    <source>
        <dbReference type="Proteomes" id="UP001521209"/>
    </source>
</evidence>
<feature type="transmembrane region" description="Helical" evidence="6">
    <location>
        <begin position="286"/>
        <end position="305"/>
    </location>
</feature>
<comment type="subcellular location">
    <subcellularLocation>
        <location evidence="1">Cell membrane</location>
        <topology evidence="1">Multi-pass membrane protein</topology>
    </subcellularLocation>
</comment>
<keyword evidence="5 6" id="KW-0472">Membrane</keyword>
<keyword evidence="3 6" id="KW-0812">Transmembrane</keyword>
<dbReference type="EMBL" id="JAKGBZ010000012">
    <property type="protein sequence ID" value="MCF3946600.1"/>
    <property type="molecule type" value="Genomic_DNA"/>
</dbReference>
<dbReference type="RefSeq" id="WP_235703837.1">
    <property type="nucleotide sequence ID" value="NZ_JAKGBZ010000012.1"/>
</dbReference>
<dbReference type="SUPFAM" id="SSF109755">
    <property type="entry name" value="PhoU-like"/>
    <property type="match status" value="1"/>
</dbReference>
<keyword evidence="2" id="KW-1003">Cell membrane</keyword>
<dbReference type="InterPro" id="IPR003841">
    <property type="entry name" value="Na/Pi_transpt"/>
</dbReference>
<dbReference type="PANTHER" id="PTHR10010">
    <property type="entry name" value="SOLUTE CARRIER FAMILY 34 SODIUM PHOSPHATE , MEMBER 2-RELATED"/>
    <property type="match status" value="1"/>
</dbReference>
<dbReference type="Pfam" id="PF02690">
    <property type="entry name" value="Na_Pi_cotrans"/>
    <property type="match status" value="2"/>
</dbReference>
<feature type="transmembrane region" description="Helical" evidence="6">
    <location>
        <begin position="100"/>
        <end position="124"/>
    </location>
</feature>
<evidence type="ECO:0000256" key="2">
    <source>
        <dbReference type="ARBA" id="ARBA00022475"/>
    </source>
</evidence>
<feature type="transmembrane region" description="Helical" evidence="6">
    <location>
        <begin position="176"/>
        <end position="199"/>
    </location>
</feature>
<evidence type="ECO:0000256" key="5">
    <source>
        <dbReference type="ARBA" id="ARBA00023136"/>
    </source>
</evidence>
<evidence type="ECO:0000313" key="8">
    <source>
        <dbReference type="EMBL" id="MCF3946600.1"/>
    </source>
</evidence>
<dbReference type="InterPro" id="IPR038078">
    <property type="entry name" value="PhoU-like_sf"/>
</dbReference>
<dbReference type="Proteomes" id="UP001521209">
    <property type="component" value="Unassembled WGS sequence"/>
</dbReference>
<evidence type="ECO:0000256" key="1">
    <source>
        <dbReference type="ARBA" id="ARBA00004651"/>
    </source>
</evidence>
<feature type="transmembrane region" description="Helical" evidence="6">
    <location>
        <begin position="248"/>
        <end position="266"/>
    </location>
</feature>
<evidence type="ECO:0000256" key="6">
    <source>
        <dbReference type="SAM" id="Phobius"/>
    </source>
</evidence>
<gene>
    <name evidence="8" type="ORF">L2A60_07885</name>
</gene>
<evidence type="ECO:0000256" key="3">
    <source>
        <dbReference type="ARBA" id="ARBA00022692"/>
    </source>
</evidence>
<keyword evidence="4 6" id="KW-1133">Transmembrane helix</keyword>
<evidence type="ECO:0000256" key="4">
    <source>
        <dbReference type="ARBA" id="ARBA00022989"/>
    </source>
</evidence>